<keyword evidence="1" id="KW-0479">Metal-binding</keyword>
<keyword evidence="2 4" id="KW-0863">Zinc-finger</keyword>
<evidence type="ECO:0000256" key="2">
    <source>
        <dbReference type="ARBA" id="ARBA00022771"/>
    </source>
</evidence>
<evidence type="ECO:0000313" key="6">
    <source>
        <dbReference type="EMBL" id="KZT64965.1"/>
    </source>
</evidence>
<dbReference type="PROSITE" id="PS01360">
    <property type="entry name" value="ZF_MYND_1"/>
    <property type="match status" value="1"/>
</dbReference>
<dbReference type="AlphaFoldDB" id="A0A165LX96"/>
<dbReference type="GO" id="GO:0008270">
    <property type="term" value="F:zinc ion binding"/>
    <property type="evidence" value="ECO:0007669"/>
    <property type="project" value="UniProtKB-KW"/>
</dbReference>
<evidence type="ECO:0000256" key="4">
    <source>
        <dbReference type="PROSITE-ProRule" id="PRU00134"/>
    </source>
</evidence>
<evidence type="ECO:0000259" key="5">
    <source>
        <dbReference type="PROSITE" id="PS50865"/>
    </source>
</evidence>
<gene>
    <name evidence="6" type="ORF">DAEQUDRAFT_565047</name>
</gene>
<dbReference type="SUPFAM" id="SSF144232">
    <property type="entry name" value="HIT/MYND zinc finger-like"/>
    <property type="match status" value="1"/>
</dbReference>
<dbReference type="OrthoDB" id="341421at2759"/>
<evidence type="ECO:0000313" key="7">
    <source>
        <dbReference type="Proteomes" id="UP000076727"/>
    </source>
</evidence>
<dbReference type="STRING" id="1314783.A0A165LX96"/>
<dbReference type="Proteomes" id="UP000076727">
    <property type="component" value="Unassembled WGS sequence"/>
</dbReference>
<dbReference type="EMBL" id="KV429114">
    <property type="protein sequence ID" value="KZT64965.1"/>
    <property type="molecule type" value="Genomic_DNA"/>
</dbReference>
<protein>
    <recommendedName>
        <fullName evidence="5">MYND-type domain-containing protein</fullName>
    </recommendedName>
</protein>
<keyword evidence="3" id="KW-0862">Zinc</keyword>
<evidence type="ECO:0000256" key="1">
    <source>
        <dbReference type="ARBA" id="ARBA00022723"/>
    </source>
</evidence>
<dbReference type="Pfam" id="PF01753">
    <property type="entry name" value="zf-MYND"/>
    <property type="match status" value="1"/>
</dbReference>
<proteinExistence type="predicted"/>
<accession>A0A165LX96</accession>
<keyword evidence="7" id="KW-1185">Reference proteome</keyword>
<feature type="domain" description="MYND-type" evidence="5">
    <location>
        <begin position="46"/>
        <end position="82"/>
    </location>
</feature>
<organism evidence="6 7">
    <name type="scientific">Daedalea quercina L-15889</name>
    <dbReference type="NCBI Taxonomy" id="1314783"/>
    <lineage>
        <taxon>Eukaryota</taxon>
        <taxon>Fungi</taxon>
        <taxon>Dikarya</taxon>
        <taxon>Basidiomycota</taxon>
        <taxon>Agaricomycotina</taxon>
        <taxon>Agaricomycetes</taxon>
        <taxon>Polyporales</taxon>
        <taxon>Fomitopsis</taxon>
    </lineage>
</organism>
<dbReference type="PROSITE" id="PS50865">
    <property type="entry name" value="ZF_MYND_2"/>
    <property type="match status" value="1"/>
</dbReference>
<sequence length="170" mass="19344">MNGKLLSTKYEPEKDATEQNFKALFMPPPGPLGYEDIGKLNNDPGCVLCGKKTGSRCKQCMSVFYCGPDCQRADWPHHKHGCRSLQDGRWRFLGVLPETEGMYATRLNRFNLMNDIRANTSPLNSNAIPANVYGDRLFLVKISIRRDEWDSFEIYDRQGPIGVHFIQGEI</sequence>
<name>A0A165LX96_9APHY</name>
<dbReference type="InterPro" id="IPR002893">
    <property type="entry name" value="Znf_MYND"/>
</dbReference>
<evidence type="ECO:0000256" key="3">
    <source>
        <dbReference type="ARBA" id="ARBA00022833"/>
    </source>
</evidence>
<reference evidence="6 7" key="1">
    <citation type="journal article" date="2016" name="Mol. Biol. Evol.">
        <title>Comparative Genomics of Early-Diverging Mushroom-Forming Fungi Provides Insights into the Origins of Lignocellulose Decay Capabilities.</title>
        <authorList>
            <person name="Nagy L.G."/>
            <person name="Riley R."/>
            <person name="Tritt A."/>
            <person name="Adam C."/>
            <person name="Daum C."/>
            <person name="Floudas D."/>
            <person name="Sun H."/>
            <person name="Yadav J.S."/>
            <person name="Pangilinan J."/>
            <person name="Larsson K.H."/>
            <person name="Matsuura K."/>
            <person name="Barry K."/>
            <person name="Labutti K."/>
            <person name="Kuo R."/>
            <person name="Ohm R.A."/>
            <person name="Bhattacharya S.S."/>
            <person name="Shirouzu T."/>
            <person name="Yoshinaga Y."/>
            <person name="Martin F.M."/>
            <person name="Grigoriev I.V."/>
            <person name="Hibbett D.S."/>
        </authorList>
    </citation>
    <scope>NUCLEOTIDE SEQUENCE [LARGE SCALE GENOMIC DNA]</scope>
    <source>
        <strain evidence="6 7">L-15889</strain>
    </source>
</reference>
<dbReference type="Gene3D" id="6.10.140.2220">
    <property type="match status" value="1"/>
</dbReference>